<protein>
    <recommendedName>
        <fullName evidence="6">Ankyrin</fullName>
    </recommendedName>
</protein>
<gene>
    <name evidence="4" type="ORF">M422DRAFT_110944</name>
</gene>
<dbReference type="PANTHER" id="PTHR24171">
    <property type="entry name" value="ANKYRIN REPEAT DOMAIN-CONTAINING PROTEIN 39-RELATED"/>
    <property type="match status" value="1"/>
</dbReference>
<organism evidence="4 5">
    <name type="scientific">Sphaerobolus stellatus (strain SS14)</name>
    <dbReference type="NCBI Taxonomy" id="990650"/>
    <lineage>
        <taxon>Eukaryota</taxon>
        <taxon>Fungi</taxon>
        <taxon>Dikarya</taxon>
        <taxon>Basidiomycota</taxon>
        <taxon>Agaricomycotina</taxon>
        <taxon>Agaricomycetes</taxon>
        <taxon>Phallomycetidae</taxon>
        <taxon>Geastrales</taxon>
        <taxon>Sphaerobolaceae</taxon>
        <taxon>Sphaerobolus</taxon>
    </lineage>
</organism>
<dbReference type="PROSITE" id="PS50297">
    <property type="entry name" value="ANK_REP_REGION"/>
    <property type="match status" value="1"/>
</dbReference>
<feature type="repeat" description="ANK" evidence="3">
    <location>
        <begin position="1"/>
        <end position="30"/>
    </location>
</feature>
<sequence length="87" mass="9035">TPLQAAASRNHVEIVRILLKAGAVASPANGGIYDHPLYPALLSNHGKSVKVFLENGVGANLEGGFYGNALVAACAYGHQAIVRLLLD</sequence>
<evidence type="ECO:0000256" key="1">
    <source>
        <dbReference type="ARBA" id="ARBA00022737"/>
    </source>
</evidence>
<evidence type="ECO:0000313" key="5">
    <source>
        <dbReference type="Proteomes" id="UP000054279"/>
    </source>
</evidence>
<keyword evidence="1" id="KW-0677">Repeat</keyword>
<keyword evidence="5" id="KW-1185">Reference proteome</keyword>
<feature type="non-terminal residue" evidence="4">
    <location>
        <position position="87"/>
    </location>
</feature>
<dbReference type="PROSITE" id="PS50088">
    <property type="entry name" value="ANK_REPEAT"/>
    <property type="match status" value="1"/>
</dbReference>
<dbReference type="InterPro" id="IPR002110">
    <property type="entry name" value="Ankyrin_rpt"/>
</dbReference>
<evidence type="ECO:0000313" key="4">
    <source>
        <dbReference type="EMBL" id="KIJ47154.1"/>
    </source>
</evidence>
<evidence type="ECO:0000256" key="3">
    <source>
        <dbReference type="PROSITE-ProRule" id="PRU00023"/>
    </source>
</evidence>
<dbReference type="Pfam" id="PF12796">
    <property type="entry name" value="Ank_2"/>
    <property type="match status" value="1"/>
</dbReference>
<dbReference type="Gene3D" id="1.25.40.20">
    <property type="entry name" value="Ankyrin repeat-containing domain"/>
    <property type="match status" value="1"/>
</dbReference>
<dbReference type="OrthoDB" id="194358at2759"/>
<dbReference type="EMBL" id="KN837104">
    <property type="protein sequence ID" value="KIJ47154.1"/>
    <property type="molecule type" value="Genomic_DNA"/>
</dbReference>
<evidence type="ECO:0008006" key="6">
    <source>
        <dbReference type="Google" id="ProtNLM"/>
    </source>
</evidence>
<feature type="non-terminal residue" evidence="4">
    <location>
        <position position="1"/>
    </location>
</feature>
<proteinExistence type="predicted"/>
<dbReference type="InterPro" id="IPR036770">
    <property type="entry name" value="Ankyrin_rpt-contain_sf"/>
</dbReference>
<accession>A0A0C9VVP1</accession>
<reference evidence="4 5" key="1">
    <citation type="submission" date="2014-06" db="EMBL/GenBank/DDBJ databases">
        <title>Evolutionary Origins and Diversification of the Mycorrhizal Mutualists.</title>
        <authorList>
            <consortium name="DOE Joint Genome Institute"/>
            <consortium name="Mycorrhizal Genomics Consortium"/>
            <person name="Kohler A."/>
            <person name="Kuo A."/>
            <person name="Nagy L.G."/>
            <person name="Floudas D."/>
            <person name="Copeland A."/>
            <person name="Barry K.W."/>
            <person name="Cichocki N."/>
            <person name="Veneault-Fourrey C."/>
            <person name="LaButti K."/>
            <person name="Lindquist E.A."/>
            <person name="Lipzen A."/>
            <person name="Lundell T."/>
            <person name="Morin E."/>
            <person name="Murat C."/>
            <person name="Riley R."/>
            <person name="Ohm R."/>
            <person name="Sun H."/>
            <person name="Tunlid A."/>
            <person name="Henrissat B."/>
            <person name="Grigoriev I.V."/>
            <person name="Hibbett D.S."/>
            <person name="Martin F."/>
        </authorList>
    </citation>
    <scope>NUCLEOTIDE SEQUENCE [LARGE SCALE GENOMIC DNA]</scope>
    <source>
        <strain evidence="4 5">SS14</strain>
    </source>
</reference>
<dbReference type="SUPFAM" id="SSF48403">
    <property type="entry name" value="Ankyrin repeat"/>
    <property type="match status" value="1"/>
</dbReference>
<keyword evidence="2 3" id="KW-0040">ANK repeat</keyword>
<dbReference type="Proteomes" id="UP000054279">
    <property type="component" value="Unassembled WGS sequence"/>
</dbReference>
<name>A0A0C9VVP1_SPHS4</name>
<dbReference type="AlphaFoldDB" id="A0A0C9VVP1"/>
<evidence type="ECO:0000256" key="2">
    <source>
        <dbReference type="ARBA" id="ARBA00023043"/>
    </source>
</evidence>
<dbReference type="HOGENOM" id="CLU_000134_45_11_1"/>